<dbReference type="Gene3D" id="1.10.1270.10">
    <property type="entry name" value="TrpR-like"/>
    <property type="match status" value="1"/>
</dbReference>
<evidence type="ECO:0008006" key="3">
    <source>
        <dbReference type="Google" id="ProtNLM"/>
    </source>
</evidence>
<dbReference type="GO" id="GO:0003700">
    <property type="term" value="F:DNA-binding transcription factor activity"/>
    <property type="evidence" value="ECO:0007669"/>
    <property type="project" value="InterPro"/>
</dbReference>
<evidence type="ECO:0000313" key="2">
    <source>
        <dbReference type="Proteomes" id="UP000034063"/>
    </source>
</evidence>
<dbReference type="SUPFAM" id="SSF48295">
    <property type="entry name" value="TrpR-like"/>
    <property type="match status" value="1"/>
</dbReference>
<dbReference type="EMBL" id="LCIB01000032">
    <property type="protein sequence ID" value="KKT46099.1"/>
    <property type="molecule type" value="Genomic_DNA"/>
</dbReference>
<evidence type="ECO:0000313" key="1">
    <source>
        <dbReference type="EMBL" id="KKT46099.1"/>
    </source>
</evidence>
<reference evidence="1 2" key="1">
    <citation type="journal article" date="2015" name="Nature">
        <title>rRNA introns, odd ribosomes, and small enigmatic genomes across a large radiation of phyla.</title>
        <authorList>
            <person name="Brown C.T."/>
            <person name="Hug L.A."/>
            <person name="Thomas B.C."/>
            <person name="Sharon I."/>
            <person name="Castelle C.J."/>
            <person name="Singh A."/>
            <person name="Wilkins M.J."/>
            <person name="Williams K.H."/>
            <person name="Banfield J.F."/>
        </authorList>
    </citation>
    <scope>NUCLEOTIDE SEQUENCE [LARGE SCALE GENOMIC DNA]</scope>
</reference>
<dbReference type="InterPro" id="IPR010921">
    <property type="entry name" value="Trp_repressor/repl_initiator"/>
</dbReference>
<gene>
    <name evidence="1" type="ORF">UW37_C0032G0006</name>
</gene>
<organism evidence="1 2">
    <name type="scientific">Candidatus Gottesmanbacteria bacterium GW2011_GWA2_44_17</name>
    <dbReference type="NCBI Taxonomy" id="1618444"/>
    <lineage>
        <taxon>Bacteria</taxon>
        <taxon>Candidatus Gottesmaniibacteriota</taxon>
    </lineage>
</organism>
<proteinExistence type="predicted"/>
<name>A0A0G1KE71_9BACT</name>
<protein>
    <recommendedName>
        <fullName evidence="3">TrpR like protein, YerC/YecD</fullName>
    </recommendedName>
</protein>
<dbReference type="Pfam" id="PF01371">
    <property type="entry name" value="Trp_repressor"/>
    <property type="match status" value="1"/>
</dbReference>
<dbReference type="AlphaFoldDB" id="A0A0G1KE71"/>
<comment type="caution">
    <text evidence="1">The sequence shown here is derived from an EMBL/GenBank/DDBJ whole genome shotgun (WGS) entry which is preliminary data.</text>
</comment>
<dbReference type="InterPro" id="IPR000831">
    <property type="entry name" value="Trp_repress"/>
</dbReference>
<dbReference type="Proteomes" id="UP000034063">
    <property type="component" value="Unassembled WGS sequence"/>
</dbReference>
<sequence>MARVSKKSLDPDVEKRMFALFWRSLSRIGTAEEMADFFADLLGKNEQIMLAKRYTIAVLLSKRKNYQQIVTAINVSPSTINSVANWLKNLKPATKKILDRHLKDESWSQFFDKIEAVLDTPPPIFAYPSQKSAIGKAKFKASMARSTRSVLR</sequence>
<accession>A0A0G1KE71</accession>
<dbReference type="GO" id="GO:0043565">
    <property type="term" value="F:sequence-specific DNA binding"/>
    <property type="evidence" value="ECO:0007669"/>
    <property type="project" value="InterPro"/>
</dbReference>
<dbReference type="InterPro" id="IPR038116">
    <property type="entry name" value="TrpR-like_sf"/>
</dbReference>